<gene>
    <name evidence="1" type="ORF">JL09_g6374</name>
</gene>
<comment type="caution">
    <text evidence="1">The sequence shown here is derived from an EMBL/GenBank/DDBJ whole genome shotgun (WGS) entry which is preliminary data.</text>
</comment>
<dbReference type="Proteomes" id="UP000029867">
    <property type="component" value="Unassembled WGS sequence"/>
</dbReference>
<proteinExistence type="predicted"/>
<accession>A0A099NQZ4</accession>
<dbReference type="AlphaFoldDB" id="A0A099NQZ4"/>
<dbReference type="EMBL" id="JQFK01001599">
    <property type="protein sequence ID" value="KGK34479.1"/>
    <property type="molecule type" value="Genomic_DNA"/>
</dbReference>
<sequence>LPSDNVRMVATKVNNVWERQQHKTQEGFAFWGFRDTTN</sequence>
<organism evidence="1 2">
    <name type="scientific">Pichia kudriavzevii</name>
    <name type="common">Yeast</name>
    <name type="synonym">Issatchenkia orientalis</name>
    <dbReference type="NCBI Taxonomy" id="4909"/>
    <lineage>
        <taxon>Eukaryota</taxon>
        <taxon>Fungi</taxon>
        <taxon>Dikarya</taxon>
        <taxon>Ascomycota</taxon>
        <taxon>Saccharomycotina</taxon>
        <taxon>Pichiomycetes</taxon>
        <taxon>Pichiales</taxon>
        <taxon>Pichiaceae</taxon>
        <taxon>Pichia</taxon>
    </lineage>
</organism>
<evidence type="ECO:0000313" key="1">
    <source>
        <dbReference type="EMBL" id="KGK34479.1"/>
    </source>
</evidence>
<reference evidence="2" key="1">
    <citation type="journal article" date="2014" name="Microb. Cell Fact.">
        <title>Exploiting Issatchenkia orientalis SD108 for succinic acid production.</title>
        <authorList>
            <person name="Xiao H."/>
            <person name="Shao Z."/>
            <person name="Jiang Y."/>
            <person name="Dole S."/>
            <person name="Zhao H."/>
        </authorList>
    </citation>
    <scope>NUCLEOTIDE SEQUENCE [LARGE SCALE GENOMIC DNA]</scope>
    <source>
        <strain evidence="2">SD108</strain>
    </source>
</reference>
<protein>
    <submittedName>
        <fullName evidence="1">Uncharacterized protein</fullName>
    </submittedName>
</protein>
<feature type="non-terminal residue" evidence="1">
    <location>
        <position position="1"/>
    </location>
</feature>
<name>A0A099NQZ4_PICKU</name>
<evidence type="ECO:0000313" key="2">
    <source>
        <dbReference type="Proteomes" id="UP000029867"/>
    </source>
</evidence>
<dbReference type="HOGENOM" id="CLU_3337962_0_0_1"/>